<proteinExistence type="predicted"/>
<accession>J3MHP9</accession>
<dbReference type="Gramene" id="OB06G35430.1">
    <property type="protein sequence ID" value="OB06G35430.1"/>
    <property type="gene ID" value="OB06G35430"/>
</dbReference>
<dbReference type="AlphaFoldDB" id="J3MHP9"/>
<evidence type="ECO:0000313" key="2">
    <source>
        <dbReference type="Proteomes" id="UP000006038"/>
    </source>
</evidence>
<dbReference type="HOGENOM" id="CLU_2625919_0_0_1"/>
<reference evidence="1" key="1">
    <citation type="journal article" date="2013" name="Nat. Commun.">
        <title>Whole-genome sequencing of Oryza brachyantha reveals mechanisms underlying Oryza genome evolution.</title>
        <authorList>
            <person name="Chen J."/>
            <person name="Huang Q."/>
            <person name="Gao D."/>
            <person name="Wang J."/>
            <person name="Lang Y."/>
            <person name="Liu T."/>
            <person name="Li B."/>
            <person name="Bai Z."/>
            <person name="Luis Goicoechea J."/>
            <person name="Liang C."/>
            <person name="Chen C."/>
            <person name="Zhang W."/>
            <person name="Sun S."/>
            <person name="Liao Y."/>
            <person name="Zhang X."/>
            <person name="Yang L."/>
            <person name="Song C."/>
            <person name="Wang M."/>
            <person name="Shi J."/>
            <person name="Liu G."/>
            <person name="Liu J."/>
            <person name="Zhou H."/>
            <person name="Zhou W."/>
            <person name="Yu Q."/>
            <person name="An N."/>
            <person name="Chen Y."/>
            <person name="Cai Q."/>
            <person name="Wang B."/>
            <person name="Liu B."/>
            <person name="Min J."/>
            <person name="Huang Y."/>
            <person name="Wu H."/>
            <person name="Li Z."/>
            <person name="Zhang Y."/>
            <person name="Yin Y."/>
            <person name="Song W."/>
            <person name="Jiang J."/>
            <person name="Jackson S.A."/>
            <person name="Wing R.A."/>
            <person name="Wang J."/>
            <person name="Chen M."/>
        </authorList>
    </citation>
    <scope>NUCLEOTIDE SEQUENCE [LARGE SCALE GENOMIC DNA]</scope>
    <source>
        <strain evidence="1">cv. IRGC 101232</strain>
    </source>
</reference>
<evidence type="ECO:0000313" key="1">
    <source>
        <dbReference type="EnsemblPlants" id="OB06G35430.1"/>
    </source>
</evidence>
<protein>
    <submittedName>
        <fullName evidence="1">Uncharacterized protein</fullName>
    </submittedName>
</protein>
<sequence length="78" mass="8764">MQGTLVNLQAQFEKWRKSFKTWRQTEHPERSPTAFRLYSSVILTSGSLSMDARGMPLVPSISNRSGDSLKGDESTAFI</sequence>
<organism evidence="1">
    <name type="scientific">Oryza brachyantha</name>
    <name type="common">malo sina</name>
    <dbReference type="NCBI Taxonomy" id="4533"/>
    <lineage>
        <taxon>Eukaryota</taxon>
        <taxon>Viridiplantae</taxon>
        <taxon>Streptophyta</taxon>
        <taxon>Embryophyta</taxon>
        <taxon>Tracheophyta</taxon>
        <taxon>Spermatophyta</taxon>
        <taxon>Magnoliopsida</taxon>
        <taxon>Liliopsida</taxon>
        <taxon>Poales</taxon>
        <taxon>Poaceae</taxon>
        <taxon>BOP clade</taxon>
        <taxon>Oryzoideae</taxon>
        <taxon>Oryzeae</taxon>
        <taxon>Oryzinae</taxon>
        <taxon>Oryza</taxon>
    </lineage>
</organism>
<reference evidence="1" key="2">
    <citation type="submission" date="2013-04" db="UniProtKB">
        <authorList>
            <consortium name="EnsemblPlants"/>
        </authorList>
    </citation>
    <scope>IDENTIFICATION</scope>
</reference>
<dbReference type="EnsemblPlants" id="OB06G35430.1">
    <property type="protein sequence ID" value="OB06G35430.1"/>
    <property type="gene ID" value="OB06G35430"/>
</dbReference>
<dbReference type="Proteomes" id="UP000006038">
    <property type="component" value="Chromosome 6"/>
</dbReference>
<name>J3MHP9_ORYBR</name>
<keyword evidence="2" id="KW-1185">Reference proteome</keyword>